<dbReference type="EMBL" id="JAUSYP010000001">
    <property type="protein sequence ID" value="MDQ0753485.1"/>
    <property type="molecule type" value="Genomic_DNA"/>
</dbReference>
<evidence type="ECO:0000256" key="1">
    <source>
        <dbReference type="SAM" id="MobiDB-lite"/>
    </source>
</evidence>
<organism evidence="2 3">
    <name type="scientific">Streptomyces africanus</name>
    <dbReference type="NCBI Taxonomy" id="231024"/>
    <lineage>
        <taxon>Bacteria</taxon>
        <taxon>Bacillati</taxon>
        <taxon>Actinomycetota</taxon>
        <taxon>Actinomycetes</taxon>
        <taxon>Kitasatosporales</taxon>
        <taxon>Streptomycetaceae</taxon>
        <taxon>Streptomyces</taxon>
    </lineage>
</organism>
<name>A0ABU0R1E8_9ACTN</name>
<reference evidence="2 3" key="1">
    <citation type="submission" date="2023-07" db="EMBL/GenBank/DDBJ databases">
        <title>Comparative genomics of wheat-associated soil bacteria to identify genetic determinants of phenazine resistance.</title>
        <authorList>
            <person name="Mouncey N."/>
        </authorList>
    </citation>
    <scope>NUCLEOTIDE SEQUENCE [LARGE SCALE GENOMIC DNA]</scope>
    <source>
        <strain evidence="2 3">B3I12</strain>
    </source>
</reference>
<feature type="region of interest" description="Disordered" evidence="1">
    <location>
        <begin position="15"/>
        <end position="51"/>
    </location>
</feature>
<accession>A0ABU0R1E8</accession>
<comment type="caution">
    <text evidence="2">The sequence shown here is derived from an EMBL/GenBank/DDBJ whole genome shotgun (WGS) entry which is preliminary data.</text>
</comment>
<evidence type="ECO:0000313" key="3">
    <source>
        <dbReference type="Proteomes" id="UP001232755"/>
    </source>
</evidence>
<evidence type="ECO:0000313" key="2">
    <source>
        <dbReference type="EMBL" id="MDQ0753485.1"/>
    </source>
</evidence>
<feature type="region of interest" description="Disordered" evidence="1">
    <location>
        <begin position="78"/>
        <end position="116"/>
    </location>
</feature>
<sequence>MNAVGEGSVQGFRITGEGLRPLKGSHRSLGLDNEATPRFDTSPGEAEFTPDGRDLVVTTKARRERLRGWCSVRDQLRPEREADAGRGGGEVHGHLVPGEARRKAEGAPRTPPSSQETLCRLERAGDYFYGGKFVYVQNAVSGTVDGFRVEANGALTKVTTAEGLPAFGESGMEGIAV</sequence>
<gene>
    <name evidence="2" type="ORF">QF034_007716</name>
</gene>
<proteinExistence type="predicted"/>
<dbReference type="Proteomes" id="UP001232755">
    <property type="component" value="Unassembled WGS sequence"/>
</dbReference>
<keyword evidence="3" id="KW-1185">Reference proteome</keyword>
<dbReference type="RefSeq" id="WP_307179326.1">
    <property type="nucleotide sequence ID" value="NZ_JAUSYP010000001.1"/>
</dbReference>
<protein>
    <submittedName>
        <fullName evidence="2">Uncharacterized protein</fullName>
    </submittedName>
</protein>
<feature type="compositionally biased region" description="Basic and acidic residues" evidence="1">
    <location>
        <begin position="78"/>
        <end position="106"/>
    </location>
</feature>